<feature type="compositionally biased region" description="Basic residues" evidence="1">
    <location>
        <begin position="1"/>
        <end position="10"/>
    </location>
</feature>
<accession>A0AAD7LWG4</accession>
<feature type="region of interest" description="Disordered" evidence="1">
    <location>
        <begin position="1"/>
        <end position="66"/>
    </location>
</feature>
<evidence type="ECO:0000256" key="1">
    <source>
        <dbReference type="SAM" id="MobiDB-lite"/>
    </source>
</evidence>
<dbReference type="EMBL" id="JARAOO010000006">
    <property type="protein sequence ID" value="KAJ7964360.1"/>
    <property type="molecule type" value="Genomic_DNA"/>
</dbReference>
<dbReference type="PANTHER" id="PTHR34367:SF1">
    <property type="entry name" value="OS04G0528600 PROTEIN"/>
    <property type="match status" value="1"/>
</dbReference>
<dbReference type="PANTHER" id="PTHR34367">
    <property type="entry name" value="OS02G0734667 PROTEIN"/>
    <property type="match status" value="1"/>
</dbReference>
<feature type="compositionally biased region" description="Basic residues" evidence="1">
    <location>
        <begin position="213"/>
        <end position="234"/>
    </location>
</feature>
<evidence type="ECO:0000313" key="2">
    <source>
        <dbReference type="EMBL" id="KAJ7964360.1"/>
    </source>
</evidence>
<dbReference type="Proteomes" id="UP001163823">
    <property type="component" value="Chromosome 6"/>
</dbReference>
<feature type="compositionally biased region" description="Polar residues" evidence="1">
    <location>
        <begin position="156"/>
        <end position="168"/>
    </location>
</feature>
<feature type="compositionally biased region" description="Basic and acidic residues" evidence="1">
    <location>
        <begin position="177"/>
        <end position="186"/>
    </location>
</feature>
<sequence>MGTCLSKKKGSSSSSPVAGTNFVSLAPVEGQEDSNTLKSKVEDEMKINQKKEKETEQEKQAQHVQEVEGQLKKEIFIIKHRKSHDGRDKDSKFPPAQQNVALAADGVASSVTNEAPELMGNKISPPSGAIGVVGVRTSSCSKEEVDAILIQCGRLSRSSSGKVATSSAGRKYSGSKRSFDFDHCDNDVISADDDQKKVNAIGTEDDEIAAEKRRQHRQRHRESPRSSSKGRRRTPSREREQQQRSSSRERRVSRSPGRRASESTTPANTASANASNNTSSRPGKMVSVPATVSSLVMDKSNNGGGGEPATTTGIKRISVKRNVGDTGVMGSRSAASPRSQSPSRTNGKVSNDNQLQQPSLSRNSSRKAEHSPCRRNPLSEIDPNILAYPQPSNNNSSKVQNRAKKELGEANQKPNVDIVQGTHHRTRSRGSMEKVVSVDGKSKEQQQADAKGQSSMTDNIVVKTVVASGVDNLKPQTLTRTRSSRRSRDLDLDPEALLNSTPSYTKLLLEDIHNFHQKNTPSVSLPACVTKACSILEAVADLNSTTSSKFSSAISEDKKSPLTYQTNRNDFNLSLGVNHFHKKMPEAIDPFVESEIVVSDDVMEPSFHKYITVRRGGALGGADMEDQESSGSNSFVASGQQNWGFHSSAWEPNSADSTDCLTSRLNNREEDQKSPNGFDGNLLSEAGPDSYEARRKLNSKRRENDHRHSSGIGRGRLGASNGSKGGHMIPVVAATAST</sequence>
<feature type="compositionally biased region" description="Low complexity" evidence="1">
    <location>
        <begin position="262"/>
        <end position="280"/>
    </location>
</feature>
<protein>
    <submittedName>
        <fullName evidence="2">Serine/arginine repetitive matrix protein 2-like</fullName>
    </submittedName>
</protein>
<reference evidence="2" key="1">
    <citation type="journal article" date="2023" name="Science">
        <title>Elucidation of the pathway for biosynthesis of saponin adjuvants from the soapbark tree.</title>
        <authorList>
            <person name="Reed J."/>
            <person name="Orme A."/>
            <person name="El-Demerdash A."/>
            <person name="Owen C."/>
            <person name="Martin L.B.B."/>
            <person name="Misra R.C."/>
            <person name="Kikuchi S."/>
            <person name="Rejzek M."/>
            <person name="Martin A.C."/>
            <person name="Harkess A."/>
            <person name="Leebens-Mack J."/>
            <person name="Louveau T."/>
            <person name="Stephenson M.J."/>
            <person name="Osbourn A."/>
        </authorList>
    </citation>
    <scope>NUCLEOTIDE SEQUENCE</scope>
    <source>
        <strain evidence="2">S10</strain>
    </source>
</reference>
<dbReference type="KEGG" id="qsa:O6P43_014192"/>
<dbReference type="AlphaFoldDB" id="A0AAD7LWG4"/>
<name>A0AAD7LWG4_QUISA</name>
<gene>
    <name evidence="2" type="ORF">O6P43_014192</name>
</gene>
<comment type="caution">
    <text evidence="2">The sequence shown here is derived from an EMBL/GenBank/DDBJ whole genome shotgun (WGS) entry which is preliminary data.</text>
</comment>
<feature type="compositionally biased region" description="Basic and acidic residues" evidence="1">
    <location>
        <begin position="691"/>
        <end position="708"/>
    </location>
</feature>
<feature type="compositionally biased region" description="Basic and acidic residues" evidence="1">
    <location>
        <begin position="235"/>
        <end position="252"/>
    </location>
</feature>
<feature type="compositionally biased region" description="Low complexity" evidence="1">
    <location>
        <begin position="331"/>
        <end position="344"/>
    </location>
</feature>
<feature type="compositionally biased region" description="Polar residues" evidence="1">
    <location>
        <begin position="345"/>
        <end position="363"/>
    </location>
</feature>
<keyword evidence="3" id="KW-1185">Reference proteome</keyword>
<feature type="region of interest" description="Disordered" evidence="1">
    <location>
        <begin position="667"/>
        <end position="738"/>
    </location>
</feature>
<dbReference type="InterPro" id="IPR040412">
    <property type="entry name" value="At1g65710-like"/>
</dbReference>
<feature type="compositionally biased region" description="Polar residues" evidence="1">
    <location>
        <begin position="390"/>
        <end position="400"/>
    </location>
</feature>
<proteinExistence type="predicted"/>
<evidence type="ECO:0000313" key="3">
    <source>
        <dbReference type="Proteomes" id="UP001163823"/>
    </source>
</evidence>
<feature type="compositionally biased region" description="Polar residues" evidence="1">
    <location>
        <begin position="447"/>
        <end position="456"/>
    </location>
</feature>
<feature type="region of interest" description="Disordered" evidence="1">
    <location>
        <begin position="156"/>
        <end position="456"/>
    </location>
</feature>
<organism evidence="2 3">
    <name type="scientific">Quillaja saponaria</name>
    <name type="common">Soap bark tree</name>
    <dbReference type="NCBI Taxonomy" id="32244"/>
    <lineage>
        <taxon>Eukaryota</taxon>
        <taxon>Viridiplantae</taxon>
        <taxon>Streptophyta</taxon>
        <taxon>Embryophyta</taxon>
        <taxon>Tracheophyta</taxon>
        <taxon>Spermatophyta</taxon>
        <taxon>Magnoliopsida</taxon>
        <taxon>eudicotyledons</taxon>
        <taxon>Gunneridae</taxon>
        <taxon>Pentapetalae</taxon>
        <taxon>rosids</taxon>
        <taxon>fabids</taxon>
        <taxon>Fabales</taxon>
        <taxon>Quillajaceae</taxon>
        <taxon>Quillaja</taxon>
    </lineage>
</organism>
<feature type="compositionally biased region" description="Basic and acidic residues" evidence="1">
    <location>
        <begin position="39"/>
        <end position="66"/>
    </location>
</feature>